<keyword evidence="5" id="KW-0998">Cell outer membrane</keyword>
<evidence type="ECO:0000259" key="7">
    <source>
        <dbReference type="Pfam" id="PF07980"/>
    </source>
</evidence>
<comment type="subcellular location">
    <subcellularLocation>
        <location evidence="1">Cell outer membrane</location>
    </subcellularLocation>
</comment>
<dbReference type="GeneID" id="93445260"/>
<evidence type="ECO:0000256" key="6">
    <source>
        <dbReference type="SAM" id="SignalP"/>
    </source>
</evidence>
<name>A0A076J3H8_9BACT</name>
<reference evidence="8" key="4">
    <citation type="submission" date="2022-01" db="EMBL/GenBank/DDBJ databases">
        <title>Novel bile acid biosynthetic pathways are enriched in the microbiome of centenarians.</title>
        <authorList>
            <person name="Sato Y."/>
            <person name="Atarashi K."/>
            <person name="Plichta R.D."/>
            <person name="Arai Y."/>
            <person name="Sasajima S."/>
            <person name="Kearney M.S."/>
            <person name="Suda W."/>
            <person name="Takeshita K."/>
            <person name="Sasaki T."/>
            <person name="Okamoto S."/>
            <person name="Skelly N.A."/>
            <person name="Okamura Y."/>
            <person name="Vlamakis H."/>
            <person name="Li Y."/>
            <person name="Tanoue T."/>
            <person name="Takei H."/>
            <person name="Nittono H."/>
            <person name="Narushima S."/>
            <person name="Irie J."/>
            <person name="Itoh H."/>
            <person name="Moriya K."/>
            <person name="Sugiura Y."/>
            <person name="Suematsu M."/>
            <person name="Moritoki N."/>
            <person name="Shibata S."/>
            <person name="Littman R.D."/>
            <person name="Fischbach A.M."/>
            <person name="Uwamino Y."/>
            <person name="Inoue T."/>
            <person name="Honda A."/>
            <person name="Hattori M."/>
            <person name="Murai T."/>
            <person name="Xavier J.R."/>
            <person name="Hirose N."/>
            <person name="Honda K."/>
        </authorList>
    </citation>
    <scope>NUCLEOTIDE SEQUENCE</scope>
    <source>
        <strain evidence="8">CE91-St7</strain>
    </source>
</reference>
<dbReference type="EMBL" id="BQOB01000001">
    <property type="protein sequence ID" value="GKH80768.1"/>
    <property type="molecule type" value="Genomic_DNA"/>
</dbReference>
<dbReference type="Proteomes" id="UP001177934">
    <property type="component" value="Chromosome"/>
</dbReference>
<reference evidence="9 15" key="2">
    <citation type="journal article" date="2019" name="Nat. Med.">
        <title>A library of human gut bacterial isolates paired with longitudinal multiomics data enables mechanistic microbiome research.</title>
        <authorList>
            <person name="Poyet M."/>
            <person name="Groussin M."/>
            <person name="Gibbons S.M."/>
            <person name="Avila-Pacheco J."/>
            <person name="Jiang X."/>
            <person name="Kearney S.M."/>
            <person name="Perrotta A.R."/>
            <person name="Berdy B."/>
            <person name="Zhao S."/>
            <person name="Lieberman T.D."/>
            <person name="Swanson P.K."/>
            <person name="Smith M."/>
            <person name="Roesemann S."/>
            <person name="Alexander J.E."/>
            <person name="Rich S.A."/>
            <person name="Livny J."/>
            <person name="Vlamakis H."/>
            <person name="Clish C."/>
            <person name="Bullock K."/>
            <person name="Deik A."/>
            <person name="Scott J."/>
            <person name="Pierce K.A."/>
            <person name="Xavier R.J."/>
            <person name="Alm E.J."/>
        </authorList>
    </citation>
    <scope>NUCLEOTIDE SEQUENCE [LARGE SCALE GENOMIC DNA]</scope>
    <source>
        <strain evidence="9 15">BIOML-A5</strain>
    </source>
</reference>
<dbReference type="CDD" id="cd08977">
    <property type="entry name" value="SusD"/>
    <property type="match status" value="1"/>
</dbReference>
<gene>
    <name evidence="8" type="ORF">CE91St7_16520</name>
    <name evidence="12" type="ORF">DWW04_08835</name>
    <name evidence="9" type="ORF">F2Y61_09520</name>
    <name evidence="11" type="ORF">GKD17_01035</name>
    <name evidence="13" type="ORF">QNN11_03330</name>
    <name evidence="10" type="ORF">RVH45_10310</name>
</gene>
<dbReference type="PROSITE" id="PS51257">
    <property type="entry name" value="PROKAR_LIPOPROTEIN"/>
    <property type="match status" value="1"/>
</dbReference>
<dbReference type="GO" id="GO:0009279">
    <property type="term" value="C:cell outer membrane"/>
    <property type="evidence" value="ECO:0007669"/>
    <property type="project" value="UniProtKB-SubCell"/>
</dbReference>
<dbReference type="EMBL" id="JAWDEV010000010">
    <property type="protein sequence ID" value="MDU0270284.1"/>
    <property type="molecule type" value="Genomic_DNA"/>
</dbReference>
<evidence type="ECO:0000256" key="1">
    <source>
        <dbReference type="ARBA" id="ARBA00004442"/>
    </source>
</evidence>
<dbReference type="EMBL" id="VVZB01000003">
    <property type="protein sequence ID" value="KAA5384497.1"/>
    <property type="molecule type" value="Genomic_DNA"/>
</dbReference>
<dbReference type="eggNOG" id="COG3637">
    <property type="taxonomic scope" value="Bacteria"/>
</dbReference>
<evidence type="ECO:0000256" key="2">
    <source>
        <dbReference type="ARBA" id="ARBA00006275"/>
    </source>
</evidence>
<dbReference type="Gene3D" id="1.25.40.10">
    <property type="entry name" value="Tetratricopeptide repeat domain"/>
    <property type="match status" value="1"/>
</dbReference>
<dbReference type="Proteomes" id="UP000283678">
    <property type="component" value="Unassembled WGS sequence"/>
</dbReference>
<reference evidence="13" key="5">
    <citation type="journal article" date="2023" name="Nat. Commun.">
        <title>Identification of a novel Human Milk Oligosaccharides utilization cluster in the infant gut commensal Bacteroides dorei.</title>
        <authorList>
            <person name="Kijner S."/>
            <person name="Ennis D."/>
            <person name="Shmorak S."/>
            <person name="Florentin A."/>
            <person name="Yassour M."/>
        </authorList>
    </citation>
    <scope>NUCLEOTIDE SEQUENCE</scope>
    <source>
        <strain evidence="13">2</strain>
    </source>
</reference>
<dbReference type="Proteomes" id="UP001181086">
    <property type="component" value="Unassembled WGS sequence"/>
</dbReference>
<dbReference type="Gene3D" id="1.25.40.390">
    <property type="match status" value="1"/>
</dbReference>
<evidence type="ECO:0000313" key="12">
    <source>
        <dbReference type="EMBL" id="RGV78013.1"/>
    </source>
</evidence>
<evidence type="ECO:0000313" key="15">
    <source>
        <dbReference type="Proteomes" id="UP000347681"/>
    </source>
</evidence>
<evidence type="ECO:0000313" key="10">
    <source>
        <dbReference type="EMBL" id="MDU0270284.1"/>
    </source>
</evidence>
<keyword evidence="4" id="KW-0472">Membrane</keyword>
<accession>A0A076J3H8</accession>
<evidence type="ECO:0000256" key="3">
    <source>
        <dbReference type="ARBA" id="ARBA00022729"/>
    </source>
</evidence>
<feature type="chain" id="PRO_5014216719" evidence="6">
    <location>
        <begin position="24"/>
        <end position="535"/>
    </location>
</feature>
<dbReference type="Proteomes" id="UP000347681">
    <property type="component" value="Unassembled WGS sequence"/>
</dbReference>
<dbReference type="AlphaFoldDB" id="A0A076J3H8"/>
<feature type="domain" description="RagB/SusD" evidence="7">
    <location>
        <begin position="373"/>
        <end position="535"/>
    </location>
</feature>
<dbReference type="KEGG" id="bdh:GV66_04505"/>
<dbReference type="EMBL" id="CP046176">
    <property type="protein sequence ID" value="QJR75067.1"/>
    <property type="molecule type" value="Genomic_DNA"/>
</dbReference>
<dbReference type="InterPro" id="IPR012944">
    <property type="entry name" value="SusD_RagB_dom"/>
</dbReference>
<evidence type="ECO:0000313" key="11">
    <source>
        <dbReference type="EMBL" id="QJR75067.1"/>
    </source>
</evidence>
<evidence type="ECO:0000313" key="13">
    <source>
        <dbReference type="EMBL" id="WHX10548.1"/>
    </source>
</evidence>
<evidence type="ECO:0000313" key="16">
    <source>
        <dbReference type="Proteomes" id="UP000500949"/>
    </source>
</evidence>
<comment type="similarity">
    <text evidence="2">Belongs to the SusD family.</text>
</comment>
<reference evidence="12 14" key="1">
    <citation type="submission" date="2018-08" db="EMBL/GenBank/DDBJ databases">
        <title>A genome reference for cultivated species of the human gut microbiota.</title>
        <authorList>
            <person name="Zou Y."/>
            <person name="Xue W."/>
            <person name="Luo G."/>
        </authorList>
    </citation>
    <scope>NUCLEOTIDE SEQUENCE [LARGE SCALE GENOMIC DNA]</scope>
    <source>
        <strain evidence="12 14">AF14-1AC</strain>
    </source>
</reference>
<dbReference type="SUPFAM" id="SSF48452">
    <property type="entry name" value="TPR-like"/>
    <property type="match status" value="1"/>
</dbReference>
<proteinExistence type="inferred from homology"/>
<sequence>MKTRKYIYTTLATCLFVFSSCLNDLDVLPLDPTVETADKAYTDAESYTKGLHKIYSVWALSGQDGSSSSDISGLDAGNTALLRCWWTLQEQPTDEMKNAWNDAWCTEVNYMTWTTNKVEPIEGVYQRCMYIVALVNEFLKNIPNAPESIDKESYIAQARFNRAFAYYILMDMFALPPFITEKNYSIEPAPLSREDLFNWIEAELNEIKPNLPSPRSEYGVADQAVASSLLARMYLNAEVYTGKARYSECINACNEVIKAGYQLADNYADLFKADNGENPDTKKEIIYPIIFDGDKTQSWGMAAIIIGARGAEDKDVLLAHSGVDQGWAGFRATSNLVHLFDFQNDEEPKASEIQDKRGIFYDKGRSIDITSSVSGTFETEGWSVFKFSNLDSNGQPGKNTLWVDTDFPMFRLGDIYLMYAEAVARGGEGSKASAVEYINALRKRAYGDEKHNISENWLEENNFRNLLDERGRELYWEGIRRTDLVRFDLLTSGSYTWDFKGGINTGVGVNKRYNVYPIPVTDLTVNGNLQQNEGY</sequence>
<evidence type="ECO:0000256" key="5">
    <source>
        <dbReference type="ARBA" id="ARBA00023237"/>
    </source>
</evidence>
<evidence type="ECO:0000313" key="14">
    <source>
        <dbReference type="Proteomes" id="UP000283678"/>
    </source>
</evidence>
<dbReference type="EMBL" id="QRZL01000007">
    <property type="protein sequence ID" value="RGV78013.1"/>
    <property type="molecule type" value="Genomic_DNA"/>
</dbReference>
<dbReference type="Proteomes" id="UP000500949">
    <property type="component" value="Chromosome"/>
</dbReference>
<reference evidence="10" key="6">
    <citation type="submission" date="2023-10" db="EMBL/GenBank/DDBJ databases">
        <title>Genome of Potential pathogenic bacteria in Crohn's disease.</title>
        <authorList>
            <person name="Rodriguez-Palacios A."/>
        </authorList>
    </citation>
    <scope>NUCLEOTIDE SEQUENCE</scope>
    <source>
        <strain evidence="10">CavFT-hAR62</strain>
    </source>
</reference>
<evidence type="ECO:0000256" key="4">
    <source>
        <dbReference type="ARBA" id="ARBA00023136"/>
    </source>
</evidence>
<reference evidence="11 16" key="3">
    <citation type="submission" date="2019-11" db="EMBL/GenBank/DDBJ databases">
        <title>Complete genome sequence of Bacteroides dorei DSM 17855.</title>
        <authorList>
            <person name="Russell J.T."/>
        </authorList>
    </citation>
    <scope>NUCLEOTIDE SEQUENCE [LARGE SCALE GENOMIC DNA]</scope>
    <source>
        <strain evidence="11 16">DSM 17855</strain>
    </source>
</reference>
<dbReference type="Pfam" id="PF07980">
    <property type="entry name" value="SusD_RagB"/>
    <property type="match status" value="1"/>
</dbReference>
<dbReference type="InterPro" id="IPR011990">
    <property type="entry name" value="TPR-like_helical_dom_sf"/>
</dbReference>
<organism evidence="12 14">
    <name type="scientific">Phocaeicola dorei</name>
    <dbReference type="NCBI Taxonomy" id="357276"/>
    <lineage>
        <taxon>Bacteria</taxon>
        <taxon>Pseudomonadati</taxon>
        <taxon>Bacteroidota</taxon>
        <taxon>Bacteroidia</taxon>
        <taxon>Bacteroidales</taxon>
        <taxon>Bacteroidaceae</taxon>
        <taxon>Phocaeicola</taxon>
    </lineage>
</organism>
<dbReference type="RefSeq" id="WP_007841981.1">
    <property type="nucleotide sequence ID" value="NZ_BAABYF010000001.1"/>
</dbReference>
<dbReference type="Gene3D" id="1.10.3780.10">
    <property type="entry name" value="SusD-like"/>
    <property type="match status" value="1"/>
</dbReference>
<dbReference type="Proteomes" id="UP001055104">
    <property type="component" value="Unassembled WGS sequence"/>
</dbReference>
<evidence type="ECO:0000313" key="9">
    <source>
        <dbReference type="EMBL" id="KAA5384497.1"/>
    </source>
</evidence>
<keyword evidence="3 6" id="KW-0732">Signal</keyword>
<protein>
    <submittedName>
        <fullName evidence="8 12">Membrane protein</fullName>
    </submittedName>
</protein>
<dbReference type="KEGG" id="bdo:EL88_01695"/>
<dbReference type="EMBL" id="CP126056">
    <property type="protein sequence ID" value="WHX10548.1"/>
    <property type="molecule type" value="Genomic_DNA"/>
</dbReference>
<evidence type="ECO:0000313" key="8">
    <source>
        <dbReference type="EMBL" id="GKH80768.1"/>
    </source>
</evidence>
<feature type="signal peptide" evidence="6">
    <location>
        <begin position="1"/>
        <end position="23"/>
    </location>
</feature>